<reference evidence="15 16" key="1">
    <citation type="submission" date="2017-05" db="EMBL/GenBank/DDBJ databases">
        <title>Genomic insights into alkan degradation activity of Oleiphilus messinensis.</title>
        <authorList>
            <person name="Kozyavkin S.A."/>
            <person name="Slesarev A.I."/>
            <person name="Golyshin P.N."/>
            <person name="Korzhenkov A."/>
            <person name="Golyshina O.N."/>
            <person name="Toshchakov S.V."/>
        </authorList>
    </citation>
    <scope>NUCLEOTIDE SEQUENCE [LARGE SCALE GENOMIC DNA]</scope>
    <source>
        <strain evidence="15 16">ME102</strain>
    </source>
</reference>
<evidence type="ECO:0000256" key="2">
    <source>
        <dbReference type="ARBA" id="ARBA00009919"/>
    </source>
</evidence>
<dbReference type="SUPFAM" id="SSF69572">
    <property type="entry name" value="Activating enzymes of the ubiquitin-like proteins"/>
    <property type="match status" value="1"/>
</dbReference>
<accession>A0A1Y0I4C4</accession>
<keyword evidence="5" id="KW-0067">ATP-binding</keyword>
<dbReference type="InterPro" id="IPR000594">
    <property type="entry name" value="ThiF_NAD_FAD-bd"/>
</dbReference>
<evidence type="ECO:0000259" key="14">
    <source>
        <dbReference type="Pfam" id="PF00899"/>
    </source>
</evidence>
<evidence type="ECO:0000256" key="3">
    <source>
        <dbReference type="ARBA" id="ARBA00022679"/>
    </source>
</evidence>
<keyword evidence="4" id="KW-0547">Nucleotide-binding</keyword>
<dbReference type="Gene3D" id="3.40.50.720">
    <property type="entry name" value="NAD(P)-binding Rossmann-like Domain"/>
    <property type="match status" value="1"/>
</dbReference>
<evidence type="ECO:0000256" key="8">
    <source>
        <dbReference type="ARBA" id="ARBA00063809"/>
    </source>
</evidence>
<dbReference type="EC" id="2.7.7.80" evidence="9"/>
<dbReference type="InterPro" id="IPR045886">
    <property type="entry name" value="ThiF/MoeB/HesA"/>
</dbReference>
<proteinExistence type="inferred from homology"/>
<keyword evidence="3" id="KW-0808">Transferase</keyword>
<dbReference type="RefSeq" id="WP_087460394.1">
    <property type="nucleotide sequence ID" value="NZ_CP021425.1"/>
</dbReference>
<sequence>MIEFSDQDLLRYSRQIMLPAFDIAGQHKLASARVLIVGIGGLGSPVALYLAAAGVGTLVLADHDEVELSNLQRQIVHGEATLNQNKAQSAASRLQDINPGCKVEVLAEKLKSERLEQIVSAVDLVVDASDNFNTRYAINQACIRLKRPLVSGAAIRFEGQVAVFDFADDESPCYACLYPDLGEEQLTCSESGILAPVVGVIGSMQALETIKMIAGVGTPLVGKLLLFDGLNADWRTMRLQRDPQCCQCAGR</sequence>
<evidence type="ECO:0000256" key="7">
    <source>
        <dbReference type="ARBA" id="ARBA00055169"/>
    </source>
</evidence>
<comment type="similarity">
    <text evidence="2">Belongs to the HesA/MoeB/ThiF family.</text>
</comment>
<dbReference type="NCBIfam" id="NF004281">
    <property type="entry name" value="PRK05690.1"/>
    <property type="match status" value="1"/>
</dbReference>
<comment type="pathway">
    <text evidence="1">Cofactor biosynthesis; molybdopterin biosynthesis.</text>
</comment>
<evidence type="ECO:0000256" key="12">
    <source>
        <dbReference type="ARBA" id="ARBA00075328"/>
    </source>
</evidence>
<feature type="domain" description="THIF-type NAD/FAD binding fold" evidence="14">
    <location>
        <begin position="12"/>
        <end position="245"/>
    </location>
</feature>
<dbReference type="Pfam" id="PF00899">
    <property type="entry name" value="ThiF"/>
    <property type="match status" value="1"/>
</dbReference>
<comment type="function">
    <text evidence="7">Catalyzes the adenylation by ATP of the carboxyl group of the C-terminal glycine of sulfur carrier protein MoaD.</text>
</comment>
<dbReference type="OrthoDB" id="9804286at2"/>
<dbReference type="AlphaFoldDB" id="A0A1Y0I4C4"/>
<evidence type="ECO:0000256" key="9">
    <source>
        <dbReference type="ARBA" id="ARBA00066884"/>
    </source>
</evidence>
<dbReference type="GO" id="GO:0061605">
    <property type="term" value="F:molybdopterin-synthase adenylyltransferase activity"/>
    <property type="evidence" value="ECO:0007669"/>
    <property type="project" value="UniProtKB-EC"/>
</dbReference>
<evidence type="ECO:0000256" key="6">
    <source>
        <dbReference type="ARBA" id="ARBA00052218"/>
    </source>
</evidence>
<evidence type="ECO:0000256" key="13">
    <source>
        <dbReference type="ARBA" id="ARBA00078531"/>
    </source>
</evidence>
<dbReference type="GO" id="GO:0005524">
    <property type="term" value="F:ATP binding"/>
    <property type="evidence" value="ECO:0007669"/>
    <property type="project" value="UniProtKB-KW"/>
</dbReference>
<protein>
    <recommendedName>
        <fullName evidence="10">Molybdopterin-synthase adenylyltransferase</fullName>
        <ecNumber evidence="9">2.7.7.80</ecNumber>
    </recommendedName>
    <alternativeName>
        <fullName evidence="13">MoaD protein adenylase</fullName>
    </alternativeName>
    <alternativeName>
        <fullName evidence="11">Molybdopterin-converting factor subunit 1 adenylase</fullName>
    </alternativeName>
    <alternativeName>
        <fullName evidence="12">Sulfur carrier protein MoaD adenylyltransferase</fullName>
    </alternativeName>
</protein>
<dbReference type="FunFam" id="3.40.50.720:FF:000033">
    <property type="entry name" value="Adenylyltransferase and sulfurtransferase MOCS3"/>
    <property type="match status" value="1"/>
</dbReference>
<dbReference type="PANTHER" id="PTHR10953">
    <property type="entry name" value="UBIQUITIN-ACTIVATING ENZYME E1"/>
    <property type="match status" value="1"/>
</dbReference>
<dbReference type="Proteomes" id="UP000196027">
    <property type="component" value="Chromosome"/>
</dbReference>
<dbReference type="KEGG" id="ome:OLMES_1189"/>
<keyword evidence="16" id="KW-1185">Reference proteome</keyword>
<comment type="catalytic activity">
    <reaction evidence="6">
        <text>[molybdopterin-synthase sulfur-carrier protein]-C-terminal Gly-Gly + ATP + H(+) = [molybdopterin-synthase sulfur-carrier protein]-C-terminal Gly-Gly-AMP + diphosphate</text>
        <dbReference type="Rhea" id="RHEA:43616"/>
        <dbReference type="Rhea" id="RHEA-COMP:12159"/>
        <dbReference type="Rhea" id="RHEA-COMP:12202"/>
        <dbReference type="ChEBI" id="CHEBI:15378"/>
        <dbReference type="ChEBI" id="CHEBI:30616"/>
        <dbReference type="ChEBI" id="CHEBI:33019"/>
        <dbReference type="ChEBI" id="CHEBI:90618"/>
        <dbReference type="ChEBI" id="CHEBI:90778"/>
        <dbReference type="EC" id="2.7.7.80"/>
    </reaction>
</comment>
<name>A0A1Y0I4C4_9GAMM</name>
<dbReference type="GO" id="GO:0008146">
    <property type="term" value="F:sulfotransferase activity"/>
    <property type="evidence" value="ECO:0007669"/>
    <property type="project" value="TreeGrafter"/>
</dbReference>
<comment type="subunit">
    <text evidence="8">Homodimer. Forms a stable heterotetrameric complex of 2 MoeB and 2 MoaD during adenylation of MoaD.</text>
</comment>
<dbReference type="GO" id="GO:0004792">
    <property type="term" value="F:thiosulfate-cyanide sulfurtransferase activity"/>
    <property type="evidence" value="ECO:0007669"/>
    <property type="project" value="TreeGrafter"/>
</dbReference>
<evidence type="ECO:0000256" key="1">
    <source>
        <dbReference type="ARBA" id="ARBA00005046"/>
    </source>
</evidence>
<evidence type="ECO:0000256" key="5">
    <source>
        <dbReference type="ARBA" id="ARBA00022840"/>
    </source>
</evidence>
<dbReference type="InterPro" id="IPR035985">
    <property type="entry name" value="Ubiquitin-activating_enz"/>
</dbReference>
<dbReference type="PANTHER" id="PTHR10953:SF102">
    <property type="entry name" value="ADENYLYLTRANSFERASE AND SULFURTRANSFERASE MOCS3"/>
    <property type="match status" value="1"/>
</dbReference>
<evidence type="ECO:0000313" key="15">
    <source>
        <dbReference type="EMBL" id="ARU55271.1"/>
    </source>
</evidence>
<evidence type="ECO:0000313" key="16">
    <source>
        <dbReference type="Proteomes" id="UP000196027"/>
    </source>
</evidence>
<evidence type="ECO:0000256" key="11">
    <source>
        <dbReference type="ARBA" id="ARBA00075110"/>
    </source>
</evidence>
<gene>
    <name evidence="15" type="primary">moeB</name>
    <name evidence="15" type="ORF">OLMES_1189</name>
</gene>
<dbReference type="CDD" id="cd00757">
    <property type="entry name" value="ThiF_MoeB_HesA_family"/>
    <property type="match status" value="1"/>
</dbReference>
<evidence type="ECO:0000256" key="4">
    <source>
        <dbReference type="ARBA" id="ARBA00022741"/>
    </source>
</evidence>
<evidence type="ECO:0000256" key="10">
    <source>
        <dbReference type="ARBA" id="ARBA00073635"/>
    </source>
</evidence>
<dbReference type="GO" id="GO:0005829">
    <property type="term" value="C:cytosol"/>
    <property type="evidence" value="ECO:0007669"/>
    <property type="project" value="TreeGrafter"/>
</dbReference>
<dbReference type="EMBL" id="CP021425">
    <property type="protein sequence ID" value="ARU55271.1"/>
    <property type="molecule type" value="Genomic_DNA"/>
</dbReference>
<organism evidence="15 16">
    <name type="scientific">Oleiphilus messinensis</name>
    <dbReference type="NCBI Taxonomy" id="141451"/>
    <lineage>
        <taxon>Bacteria</taxon>
        <taxon>Pseudomonadati</taxon>
        <taxon>Pseudomonadota</taxon>
        <taxon>Gammaproteobacteria</taxon>
        <taxon>Oceanospirillales</taxon>
        <taxon>Oleiphilaceae</taxon>
        <taxon>Oleiphilus</taxon>
    </lineage>
</organism>
<dbReference type="GO" id="GO:0008641">
    <property type="term" value="F:ubiquitin-like modifier activating enzyme activity"/>
    <property type="evidence" value="ECO:0007669"/>
    <property type="project" value="InterPro"/>
</dbReference>